<dbReference type="PANTHER" id="PTHR42964:SF1">
    <property type="entry name" value="POLYKETIDE BIOSYNTHESIS ENOYL-COA HYDRATASE PKSH-RELATED"/>
    <property type="match status" value="1"/>
</dbReference>
<dbReference type="NCBIfam" id="NF006452">
    <property type="entry name" value="PRK08788.1"/>
    <property type="match status" value="1"/>
</dbReference>
<proteinExistence type="inferred from homology"/>
<dbReference type="CDD" id="cd06558">
    <property type="entry name" value="crotonase-like"/>
    <property type="match status" value="1"/>
</dbReference>
<dbReference type="OrthoDB" id="9802362at2"/>
<sequence>MSDSMSLIGRNANVQRSSDDLRPIEAIKRQAGTLPQISLDYESAQKLLWITLRPEPKPVFTLPCVESVLKVQTAIGELWGTAVDRPVLFLAYRAVGPIFSLGGDLDFYLDCLSKGDRDGLARYAATAAEVIKLNRNGINGAVLSLTTVHARAMGGGIDPARACNVMIAEEAATFCYPEINYNHFPISAVPILSRHAGFIEAEKILLTGRDFTAQEFHDRGVVDAVVPKGTGEDWIRRYAEASMTTHSARTALIAAFNRQAGDIGADLARSSASWVAHMATLKPLEISKLQRIAAAQERMLGRLLRRDAAGALS</sequence>
<keyword evidence="3" id="KW-1185">Reference proteome</keyword>
<organism evidence="2 3">
    <name type="scientific">Enterovirga rhinocerotis</name>
    <dbReference type="NCBI Taxonomy" id="1339210"/>
    <lineage>
        <taxon>Bacteria</taxon>
        <taxon>Pseudomonadati</taxon>
        <taxon>Pseudomonadota</taxon>
        <taxon>Alphaproteobacteria</taxon>
        <taxon>Hyphomicrobiales</taxon>
        <taxon>Methylobacteriaceae</taxon>
        <taxon>Enterovirga</taxon>
    </lineage>
</organism>
<evidence type="ECO:0000313" key="3">
    <source>
        <dbReference type="Proteomes" id="UP000295122"/>
    </source>
</evidence>
<comment type="similarity">
    <text evidence="1">Belongs to the enoyl-CoA hydratase/isomerase family.</text>
</comment>
<comment type="caution">
    <text evidence="2">The sequence shown here is derived from an EMBL/GenBank/DDBJ whole genome shotgun (WGS) entry which is preliminary data.</text>
</comment>
<dbReference type="EMBL" id="SNZR01000014">
    <property type="protein sequence ID" value="TDR89095.1"/>
    <property type="molecule type" value="Genomic_DNA"/>
</dbReference>
<evidence type="ECO:0000256" key="1">
    <source>
        <dbReference type="ARBA" id="ARBA00005254"/>
    </source>
</evidence>
<dbReference type="InterPro" id="IPR001753">
    <property type="entry name" value="Enoyl-CoA_hydra/iso"/>
</dbReference>
<dbReference type="Gene3D" id="3.90.226.10">
    <property type="entry name" value="2-enoyl-CoA Hydratase, Chain A, domain 1"/>
    <property type="match status" value="1"/>
</dbReference>
<reference evidence="2 3" key="1">
    <citation type="submission" date="2019-03" db="EMBL/GenBank/DDBJ databases">
        <title>Genomic Encyclopedia of Type Strains, Phase IV (KMG-IV): sequencing the most valuable type-strain genomes for metagenomic binning, comparative biology and taxonomic classification.</title>
        <authorList>
            <person name="Goeker M."/>
        </authorList>
    </citation>
    <scope>NUCLEOTIDE SEQUENCE [LARGE SCALE GENOMIC DNA]</scope>
    <source>
        <strain evidence="2 3">DSM 25903</strain>
    </source>
</reference>
<dbReference type="SUPFAM" id="SSF52096">
    <property type="entry name" value="ClpP/crotonase"/>
    <property type="match status" value="1"/>
</dbReference>
<protein>
    <submittedName>
        <fullName evidence="2">DSF synthase</fullName>
    </submittedName>
</protein>
<dbReference type="Pfam" id="PF00378">
    <property type="entry name" value="ECH_1"/>
    <property type="match status" value="1"/>
</dbReference>
<dbReference type="InterPro" id="IPR051683">
    <property type="entry name" value="Enoyl-CoA_Hydratase/Isomerase"/>
</dbReference>
<accession>A0A4R7BWM9</accession>
<dbReference type="AlphaFoldDB" id="A0A4R7BWM9"/>
<dbReference type="GO" id="GO:0003824">
    <property type="term" value="F:catalytic activity"/>
    <property type="evidence" value="ECO:0007669"/>
    <property type="project" value="UniProtKB-ARBA"/>
</dbReference>
<dbReference type="InterPro" id="IPR029045">
    <property type="entry name" value="ClpP/crotonase-like_dom_sf"/>
</dbReference>
<evidence type="ECO:0000313" key="2">
    <source>
        <dbReference type="EMBL" id="TDR89095.1"/>
    </source>
</evidence>
<name>A0A4R7BWM9_9HYPH</name>
<dbReference type="Proteomes" id="UP000295122">
    <property type="component" value="Unassembled WGS sequence"/>
</dbReference>
<gene>
    <name evidence="2" type="ORF">EV668_3580</name>
</gene>
<dbReference type="PANTHER" id="PTHR42964">
    <property type="entry name" value="ENOYL-COA HYDRATASE"/>
    <property type="match status" value="1"/>
</dbReference>